<protein>
    <recommendedName>
        <fullName evidence="3">N-acetyltransferase domain-containing protein</fullName>
    </recommendedName>
</protein>
<reference evidence="1 2" key="1">
    <citation type="submission" date="2022-04" db="EMBL/GenBank/DDBJ databases">
        <title>Roseobacter sp. WL0113 is a bacterium isolated from neritic sediment.</title>
        <authorList>
            <person name="Wang L."/>
            <person name="He W."/>
            <person name="Zhang D.-F."/>
        </authorList>
    </citation>
    <scope>NUCLEOTIDE SEQUENCE [LARGE SCALE GENOMIC DNA]</scope>
    <source>
        <strain evidence="1 2">WL0113</strain>
    </source>
</reference>
<keyword evidence="2" id="KW-1185">Reference proteome</keyword>
<proteinExistence type="predicted"/>
<gene>
    <name evidence="1" type="ORF">MUB52_11415</name>
</gene>
<evidence type="ECO:0000313" key="1">
    <source>
        <dbReference type="EMBL" id="MCV3272035.1"/>
    </source>
</evidence>
<accession>A0ABT3BEN2</accession>
<dbReference type="Proteomes" id="UP001208690">
    <property type="component" value="Unassembled WGS sequence"/>
</dbReference>
<dbReference type="EMBL" id="JALIEB010000006">
    <property type="protein sequence ID" value="MCV3272035.1"/>
    <property type="molecule type" value="Genomic_DNA"/>
</dbReference>
<name>A0ABT3BEN2_9RHOB</name>
<evidence type="ECO:0000313" key="2">
    <source>
        <dbReference type="Proteomes" id="UP001208690"/>
    </source>
</evidence>
<evidence type="ECO:0008006" key="3">
    <source>
        <dbReference type="Google" id="ProtNLM"/>
    </source>
</evidence>
<comment type="caution">
    <text evidence="1">The sequence shown here is derived from an EMBL/GenBank/DDBJ whole genome shotgun (WGS) entry which is preliminary data.</text>
</comment>
<organism evidence="1 2">
    <name type="scientific">Roseobacter sinensis</name>
    <dbReference type="NCBI Taxonomy" id="2931391"/>
    <lineage>
        <taxon>Bacteria</taxon>
        <taxon>Pseudomonadati</taxon>
        <taxon>Pseudomonadota</taxon>
        <taxon>Alphaproteobacteria</taxon>
        <taxon>Rhodobacterales</taxon>
        <taxon>Roseobacteraceae</taxon>
        <taxon>Roseobacter</taxon>
    </lineage>
</organism>
<sequence>MQLPEVISRTVGESMGDTARLWIRPTQAQDVDVVLPQLAERALAEIDRFLRDDPPEARLAIIRDHVLASIEAGRADTFLLGDAPVGIITHTPERDYHYTTALPMERYFERDFLRISRSYGQDLARRLGTGLRAYSRSEHARVGTWFSLMGFRFAGWDGDARVFVFDPGRFAHAGR</sequence>